<evidence type="ECO:0000313" key="2">
    <source>
        <dbReference type="Proteomes" id="UP000029033"/>
    </source>
</evidence>
<dbReference type="GeneID" id="85166445"/>
<dbReference type="AlphaFoldDB" id="A0A087DGP7"/>
<accession>A0A087DGP7</accession>
<dbReference type="EMBL" id="JGZO01000006">
    <property type="protein sequence ID" value="KFI94697.1"/>
    <property type="molecule type" value="Genomic_DNA"/>
</dbReference>
<keyword evidence="2" id="KW-1185">Reference proteome</keyword>
<reference evidence="1 2" key="1">
    <citation type="submission" date="2014-03" db="EMBL/GenBank/DDBJ databases">
        <title>Genomics of Bifidobacteria.</title>
        <authorList>
            <person name="Ventura M."/>
            <person name="Milani C."/>
            <person name="Lugli G.A."/>
        </authorList>
    </citation>
    <scope>NUCLEOTIDE SEQUENCE [LARGE SCALE GENOMIC DNA]</scope>
    <source>
        <strain evidence="1 2">LMG 21589</strain>
    </source>
</reference>
<sequence length="64" mass="7119">MTGQHFDLTRQAIDALTRNELVGAASPAEAYVTGYETGWRAAIDFAIRVETRFNREDLTDEAEG</sequence>
<dbReference type="Proteomes" id="UP000029033">
    <property type="component" value="Unassembled WGS sequence"/>
</dbReference>
<gene>
    <name evidence="1" type="ORF">BSCA_0749</name>
</gene>
<evidence type="ECO:0000313" key="1">
    <source>
        <dbReference type="EMBL" id="KFI94697.1"/>
    </source>
</evidence>
<dbReference type="RefSeq" id="WP_033519143.1">
    <property type="nucleotide sequence ID" value="NZ_CAUPKV010000022.1"/>
</dbReference>
<proteinExistence type="predicted"/>
<organism evidence="1 2">
    <name type="scientific">Bifidobacterium scardovii</name>
    <dbReference type="NCBI Taxonomy" id="158787"/>
    <lineage>
        <taxon>Bacteria</taxon>
        <taxon>Bacillati</taxon>
        <taxon>Actinomycetota</taxon>
        <taxon>Actinomycetes</taxon>
        <taxon>Bifidobacteriales</taxon>
        <taxon>Bifidobacteriaceae</taxon>
        <taxon>Bifidobacterium</taxon>
    </lineage>
</organism>
<dbReference type="STRING" id="158787.BSCA_0749"/>
<name>A0A087DGP7_9BIFI</name>
<protein>
    <submittedName>
        <fullName evidence="1">Uncharacterized protein</fullName>
    </submittedName>
</protein>
<comment type="caution">
    <text evidence="1">The sequence shown here is derived from an EMBL/GenBank/DDBJ whole genome shotgun (WGS) entry which is preliminary data.</text>
</comment>